<reference evidence="3 4" key="1">
    <citation type="journal article" date="2016" name="Nat. Commun.">
        <title>Thousands of microbial genomes shed light on interconnected biogeochemical processes in an aquifer system.</title>
        <authorList>
            <person name="Anantharaman K."/>
            <person name="Brown C.T."/>
            <person name="Hug L.A."/>
            <person name="Sharon I."/>
            <person name="Castelle C.J."/>
            <person name="Probst A.J."/>
            <person name="Thomas B.C."/>
            <person name="Singh A."/>
            <person name="Wilkins M.J."/>
            <person name="Karaoz U."/>
            <person name="Brodie E.L."/>
            <person name="Williams K.H."/>
            <person name="Hubbard S.S."/>
            <person name="Banfield J.F."/>
        </authorList>
    </citation>
    <scope>NUCLEOTIDE SEQUENCE [LARGE SCALE GENOMIC DNA]</scope>
</reference>
<evidence type="ECO:0000313" key="4">
    <source>
        <dbReference type="Proteomes" id="UP000176598"/>
    </source>
</evidence>
<dbReference type="InterPro" id="IPR028098">
    <property type="entry name" value="Glyco_trans_4-like_N"/>
</dbReference>
<gene>
    <name evidence="3" type="ORF">A3F28_03370</name>
</gene>
<dbReference type="Pfam" id="PF00534">
    <property type="entry name" value="Glycos_transf_1"/>
    <property type="match status" value="1"/>
</dbReference>
<organism evidence="3 4">
    <name type="scientific">Candidatus Uhrbacteria bacterium RIFCSPHIGHO2_12_FULL_57_11</name>
    <dbReference type="NCBI Taxonomy" id="1802398"/>
    <lineage>
        <taxon>Bacteria</taxon>
        <taxon>Candidatus Uhriibacteriota</taxon>
    </lineage>
</organism>
<dbReference type="AlphaFoldDB" id="A0A1F7UH80"/>
<feature type="domain" description="Glycosyl transferase family 1" evidence="1">
    <location>
        <begin position="181"/>
        <end position="333"/>
    </location>
</feature>
<comment type="caution">
    <text evidence="3">The sequence shown here is derived from an EMBL/GenBank/DDBJ whole genome shotgun (WGS) entry which is preliminary data.</text>
</comment>
<evidence type="ECO:0000259" key="1">
    <source>
        <dbReference type="Pfam" id="PF00534"/>
    </source>
</evidence>
<dbReference type="EMBL" id="MGEG01000059">
    <property type="protein sequence ID" value="OGL77629.1"/>
    <property type="molecule type" value="Genomic_DNA"/>
</dbReference>
<evidence type="ECO:0000313" key="3">
    <source>
        <dbReference type="EMBL" id="OGL77629.1"/>
    </source>
</evidence>
<dbReference type="PANTHER" id="PTHR12526:SF630">
    <property type="entry name" value="GLYCOSYLTRANSFERASE"/>
    <property type="match status" value="1"/>
</dbReference>
<accession>A0A1F7UH80</accession>
<dbReference type="SUPFAM" id="SSF53756">
    <property type="entry name" value="UDP-Glycosyltransferase/glycogen phosphorylase"/>
    <property type="match status" value="1"/>
</dbReference>
<dbReference type="GO" id="GO:0016757">
    <property type="term" value="F:glycosyltransferase activity"/>
    <property type="evidence" value="ECO:0007669"/>
    <property type="project" value="InterPro"/>
</dbReference>
<name>A0A1F7UH80_9BACT</name>
<proteinExistence type="predicted"/>
<evidence type="ECO:0008006" key="5">
    <source>
        <dbReference type="Google" id="ProtNLM"/>
    </source>
</evidence>
<dbReference type="Proteomes" id="UP000176598">
    <property type="component" value="Unassembled WGS sequence"/>
</dbReference>
<evidence type="ECO:0000259" key="2">
    <source>
        <dbReference type="Pfam" id="PF13439"/>
    </source>
</evidence>
<dbReference type="InterPro" id="IPR001296">
    <property type="entry name" value="Glyco_trans_1"/>
</dbReference>
<dbReference type="Pfam" id="PF13439">
    <property type="entry name" value="Glyco_transf_4"/>
    <property type="match status" value="1"/>
</dbReference>
<protein>
    <recommendedName>
        <fullName evidence="5">Glycosyltransferase subfamily 4-like N-terminal domain-containing protein</fullName>
    </recommendedName>
</protein>
<feature type="domain" description="Glycosyltransferase subfamily 4-like N-terminal" evidence="2">
    <location>
        <begin position="17"/>
        <end position="172"/>
    </location>
</feature>
<dbReference type="PANTHER" id="PTHR12526">
    <property type="entry name" value="GLYCOSYLTRANSFERASE"/>
    <property type="match status" value="1"/>
</dbReference>
<sequence length="367" mass="40099">MSSIIHITHLLPTLSRGGAERMAVDLVSRLDRQRFAGDVVAMVGGGPLEEEIKAKGLAVTIFKKRTKLGLGVLRAIVGHLKERGPTILHAHLSGPEIWGTRAADAARVPVMIITVHNTDLDEPRWRLALRRRAWMRATLLVAVSQAVKRYLVDNGVPEERIRVISNGVDLGRFVPSGRVRSPRPVLSTVGRLEEQKGHETLLRALLKVAKPVELRIAGTGSKQKFIEKTIQKLGLADRVRLVGDVENMPAYLGDCDLFVFPSRWEGQGIALLEAAAMGLPIVASNVGGIPEVVRDGESARLVPPDDLEALATAINWMLDHQDEAARMGVAARKAAERFSLDRMVAEYSALYEELAAQVEGLKGTEKV</sequence>
<dbReference type="Gene3D" id="3.40.50.2000">
    <property type="entry name" value="Glycogen Phosphorylase B"/>
    <property type="match status" value="2"/>
</dbReference>